<dbReference type="InterPro" id="IPR044769">
    <property type="entry name" value="PIKfyve_PIPKc"/>
</dbReference>
<dbReference type="FunFam" id="3.50.7.10:FF:000007">
    <property type="entry name" value="1-phosphatidylinositol 3-phosphate 5-kinase isoform X1"/>
    <property type="match status" value="1"/>
</dbReference>
<dbReference type="GO" id="GO:0090385">
    <property type="term" value="P:phagosome-lysosome fusion"/>
    <property type="evidence" value="ECO:0007669"/>
    <property type="project" value="TreeGrafter"/>
</dbReference>
<name>R7UIA9_CAPTE</name>
<dbReference type="InterPro" id="IPR027409">
    <property type="entry name" value="GroEL-like_apical_dom_sf"/>
</dbReference>
<dbReference type="FunCoup" id="R7UIA9">
    <property type="interactions" value="1881"/>
</dbReference>
<evidence type="ECO:0000259" key="17">
    <source>
        <dbReference type="PROSITE" id="PS50178"/>
    </source>
</evidence>
<keyword evidence="6 15" id="KW-0547">Nucleotide-binding</keyword>
<keyword evidence="22" id="KW-1185">Reference proteome</keyword>
<comment type="subcellular location">
    <subcellularLocation>
        <location evidence="1">Endosome membrane</location>
    </subcellularLocation>
</comment>
<evidence type="ECO:0000256" key="3">
    <source>
        <dbReference type="ARBA" id="ARBA00022553"/>
    </source>
</evidence>
<dbReference type="InterPro" id="IPR013083">
    <property type="entry name" value="Znf_RING/FYVE/PHD"/>
</dbReference>
<dbReference type="Gene3D" id="3.30.800.10">
    <property type="entry name" value="Phosphatidylinositol Phosphate Kinase II Beta"/>
    <property type="match status" value="1"/>
</dbReference>
<dbReference type="InterPro" id="IPR036388">
    <property type="entry name" value="WH-like_DNA-bd_sf"/>
</dbReference>
<dbReference type="SMART" id="SM00064">
    <property type="entry name" value="FYVE"/>
    <property type="match status" value="1"/>
</dbReference>
<dbReference type="InterPro" id="IPR000306">
    <property type="entry name" value="Znf_FYVE"/>
</dbReference>
<keyword evidence="10" id="KW-0862">Zinc</keyword>
<accession>R7UIA9</accession>
<feature type="domain" description="DEP" evidence="18">
    <location>
        <begin position="295"/>
        <end position="370"/>
    </location>
</feature>
<evidence type="ECO:0000256" key="9">
    <source>
        <dbReference type="ARBA" id="ARBA00022777"/>
    </source>
</evidence>
<dbReference type="GO" id="GO:0032438">
    <property type="term" value="P:melanosome organization"/>
    <property type="evidence" value="ECO:0007669"/>
    <property type="project" value="TreeGrafter"/>
</dbReference>
<dbReference type="Pfam" id="PF00118">
    <property type="entry name" value="Cpn60_TCP1"/>
    <property type="match status" value="1"/>
</dbReference>
<keyword evidence="5" id="KW-0479">Metal-binding</keyword>
<dbReference type="SUPFAM" id="SSF57903">
    <property type="entry name" value="FYVE/PHD zinc finger"/>
    <property type="match status" value="1"/>
</dbReference>
<dbReference type="GO" id="GO:1903426">
    <property type="term" value="P:regulation of reactive oxygen species biosynthetic process"/>
    <property type="evidence" value="ECO:0007669"/>
    <property type="project" value="TreeGrafter"/>
</dbReference>
<dbReference type="SMART" id="SM00049">
    <property type="entry name" value="DEP"/>
    <property type="match status" value="1"/>
</dbReference>
<evidence type="ECO:0000313" key="20">
    <source>
        <dbReference type="EMBL" id="ELU02982.1"/>
    </source>
</evidence>
<dbReference type="OMA" id="QSVWNDT"/>
<dbReference type="InterPro" id="IPR027484">
    <property type="entry name" value="PInositol-4-P-5-kinase_N"/>
</dbReference>
<dbReference type="HOGENOM" id="CLU_000480_2_1_1"/>
<keyword evidence="7" id="KW-0967">Endosome</keyword>
<evidence type="ECO:0000259" key="19">
    <source>
        <dbReference type="PROSITE" id="PS51455"/>
    </source>
</evidence>
<dbReference type="SMART" id="SM00330">
    <property type="entry name" value="PIPKc"/>
    <property type="match status" value="1"/>
</dbReference>
<evidence type="ECO:0000256" key="11">
    <source>
        <dbReference type="ARBA" id="ARBA00022840"/>
    </source>
</evidence>
<gene>
    <name evidence="20" type="ORF">CAPTEDRAFT_176607</name>
</gene>
<dbReference type="EnsemblMetazoa" id="CapteT176607">
    <property type="protein sequence ID" value="CapteP176607"/>
    <property type="gene ID" value="CapteG176607"/>
</dbReference>
<dbReference type="SUPFAM" id="SSF52029">
    <property type="entry name" value="GroEL apical domain-like"/>
    <property type="match status" value="1"/>
</dbReference>
<evidence type="ECO:0000313" key="22">
    <source>
        <dbReference type="Proteomes" id="UP000014760"/>
    </source>
</evidence>
<dbReference type="Gene3D" id="3.50.7.10">
    <property type="entry name" value="GroEL"/>
    <property type="match status" value="1"/>
</dbReference>
<dbReference type="GO" id="GO:0046488">
    <property type="term" value="P:phosphatidylinositol metabolic process"/>
    <property type="evidence" value="ECO:0007669"/>
    <property type="project" value="UniProtKB-UniRule"/>
</dbReference>
<dbReference type="FunFam" id="3.30.40.10:FF:000057">
    <property type="entry name" value="1-phosphatidylinositol 3-phosphate 5-kinase isoform X1"/>
    <property type="match status" value="1"/>
</dbReference>
<evidence type="ECO:0000256" key="2">
    <source>
        <dbReference type="ARBA" id="ARBA00012009"/>
    </source>
</evidence>
<dbReference type="GO" id="GO:0005524">
    <property type="term" value="F:ATP binding"/>
    <property type="evidence" value="ECO:0007669"/>
    <property type="project" value="UniProtKB-UniRule"/>
</dbReference>
<dbReference type="InterPro" id="IPR017455">
    <property type="entry name" value="Znf_FYVE-rel"/>
</dbReference>
<dbReference type="PANTHER" id="PTHR46715:SF1">
    <property type="entry name" value="1-PHOSPHATIDYLINOSITOL 3-PHOSPHATE 5-KINASE"/>
    <property type="match status" value="1"/>
</dbReference>
<dbReference type="InterPro" id="IPR027483">
    <property type="entry name" value="PInositol-4-P-4/5-kinase_C_sf"/>
</dbReference>
<dbReference type="FunFam" id="3.30.810.10:FF:000001">
    <property type="entry name" value="1-phosphatidylinositol 3-phosphate 5-kinase FAB1"/>
    <property type="match status" value="1"/>
</dbReference>
<dbReference type="Gene3D" id="3.30.810.10">
    <property type="entry name" value="2-Layer Sandwich"/>
    <property type="match status" value="1"/>
</dbReference>
<dbReference type="FunFam" id="3.30.800.10:FF:000004">
    <property type="entry name" value="1-phosphatidylinositol 3-phosphate 5-kinase isoform X1"/>
    <property type="match status" value="1"/>
</dbReference>
<dbReference type="Pfam" id="PF01363">
    <property type="entry name" value="FYVE"/>
    <property type="match status" value="1"/>
</dbReference>
<reference evidence="22" key="1">
    <citation type="submission" date="2012-12" db="EMBL/GenBank/DDBJ databases">
        <authorList>
            <person name="Hellsten U."/>
            <person name="Grimwood J."/>
            <person name="Chapman J.A."/>
            <person name="Shapiro H."/>
            <person name="Aerts A."/>
            <person name="Otillar R.P."/>
            <person name="Terry A.Y."/>
            <person name="Boore J.L."/>
            <person name="Simakov O."/>
            <person name="Marletaz F."/>
            <person name="Cho S.-J."/>
            <person name="Edsinger-Gonzales E."/>
            <person name="Havlak P."/>
            <person name="Kuo D.-H."/>
            <person name="Larsson T."/>
            <person name="Lv J."/>
            <person name="Arendt D."/>
            <person name="Savage R."/>
            <person name="Osoegawa K."/>
            <person name="de Jong P."/>
            <person name="Lindberg D.R."/>
            <person name="Seaver E.C."/>
            <person name="Weisblat D.A."/>
            <person name="Putnam N.H."/>
            <person name="Grigoriev I.V."/>
            <person name="Rokhsar D.S."/>
        </authorList>
    </citation>
    <scope>NUCLEOTIDE SEQUENCE</scope>
    <source>
        <strain evidence="22">I ESC-2004</strain>
    </source>
</reference>
<evidence type="ECO:0000256" key="14">
    <source>
        <dbReference type="PROSITE-ProRule" id="PRU00091"/>
    </source>
</evidence>
<keyword evidence="9 15" id="KW-0418">Kinase</keyword>
<dbReference type="PROSITE" id="PS50178">
    <property type="entry name" value="ZF_FYVE"/>
    <property type="match status" value="1"/>
</dbReference>
<evidence type="ECO:0000256" key="8">
    <source>
        <dbReference type="ARBA" id="ARBA00022771"/>
    </source>
</evidence>
<feature type="region of interest" description="Disordered" evidence="16">
    <location>
        <begin position="1351"/>
        <end position="1375"/>
    </location>
</feature>
<dbReference type="PROSITE" id="PS51455">
    <property type="entry name" value="PIPK"/>
    <property type="match status" value="1"/>
</dbReference>
<evidence type="ECO:0000256" key="1">
    <source>
        <dbReference type="ARBA" id="ARBA00004608"/>
    </source>
</evidence>
<evidence type="ECO:0000313" key="21">
    <source>
        <dbReference type="EnsemblMetazoa" id="CapteP176607"/>
    </source>
</evidence>
<dbReference type="Proteomes" id="UP000014760">
    <property type="component" value="Unassembled WGS sequence"/>
</dbReference>
<dbReference type="GO" id="GO:0052810">
    <property type="term" value="F:1-phosphatidylinositol-5-kinase activity"/>
    <property type="evidence" value="ECO:0007669"/>
    <property type="project" value="UniProtKB-ARBA"/>
</dbReference>
<dbReference type="InterPro" id="IPR000591">
    <property type="entry name" value="DEP_dom"/>
</dbReference>
<dbReference type="OrthoDB" id="158357at2759"/>
<dbReference type="Pfam" id="PF00610">
    <property type="entry name" value="DEP"/>
    <property type="match status" value="1"/>
</dbReference>
<evidence type="ECO:0000256" key="6">
    <source>
        <dbReference type="ARBA" id="ARBA00022741"/>
    </source>
</evidence>
<dbReference type="EMBL" id="AMQN01008624">
    <property type="status" value="NOT_ANNOTATED_CDS"/>
    <property type="molecule type" value="Genomic_DNA"/>
</dbReference>
<dbReference type="Gene3D" id="3.30.40.10">
    <property type="entry name" value="Zinc/RING finger domain, C3HC4 (zinc finger)"/>
    <property type="match status" value="1"/>
</dbReference>
<reference evidence="21" key="3">
    <citation type="submission" date="2015-06" db="UniProtKB">
        <authorList>
            <consortium name="EnsemblMetazoa"/>
        </authorList>
    </citation>
    <scope>IDENTIFICATION</scope>
</reference>
<sequence>MAANMNSESLTTMTEFAPLSSEVKPSGNFISRLFRRNASEVMQLLSQPIQKSIISGDSASIVADNLTPSSSPSASPLTSPLSHLHIHVGMQSQRTLTSVLSRLSNILDRRSQTPQAYRDSDFRQYWMPDNNCRECYECGDRFNTFRRRHHCRICGQIFCSRCCNQEVPGSIMGYTGFLRVCTYCCRVVLSYAKNPDASVGSLSEDLASLDCEVEGGWVATPRKKSVVDAGIFSADESSHRSGSKPVKKVLVGEARQHMLYMYFETLEESEAAKQENRDELHGLGLQELWRHLQDPVEGVELQSHRHRLRTFPSCMVGSHVVDWLITQDWALSREQAIVLGQALVDARWLECVTSTEPIFRDEYALYKHGERANTSNPIVARTTPVQAPTDEPLWLENIQADEGNNWFHSEFEKIPSTVSAPQQNSPQSIFYVDRDAPDPRLMRRQRKYKASSLSNAERERGDLYFCLFCLCYLEIMVISDIPEVSFEYCAFHFCFVVSSRYFKNQTPDVFNLIPDLQKDHMIQLTNQLLQRAGLPLKWAETILPIVNDVTSVVQPNIRENGDSMDIRRYVQIKKIPGSTRCQCRIIPGVVCTKNIAHKKMRAAINEPRILLLRAPVEYQRVEQKLSSLDPQILQEYEHLRKSVGRIAELKPDILMVEKTVSRLAQDFLLEAGITLVLNVKQSVLERVSRFTGADIISSIDGLVSIGALGTCPSFSTHVFSLGDGRTKTLMYFDGLPAHLGCTVTLRGGSLNELRKVKRILTFLCFTAYHSRLETSFLMDEVAVPPSSPETVQEALSIDTADGAALTRPASSKSPKMTTEILDQSDPLHNYLLSKDDTIFMRDVDLKEERPKLQNKFKKALEDVILSISPLVKYSVPYLESNAGSECRLRSYFSRDLYQSALFSDSPQQKITEVIQPLEKSAANQTFAEVQSRPTHAFVDKKLTSDISSNDIQRLVADFRARGGCLHLVPTKKKNEKKTEKNSIDCLDPERHQHISVLFSGFSYKSINYPNPCVAPWVVNMDFYGRNDMTLGLFLERYCFRDVYKCSSEPCDTAMVDHVRRFAHGNACLQVNAQQSTSDLTSNILMWGWCKKCKQVTPVVPMSLDTWNMSFGKFLELRFYANAYGRRAGVDPCEHSLHHDHYQYYGCKQIVASFRYSPIQLKEIFLPPIIVSAQSESWPAAELKREAKTLNIRGTEVYSSVSEHLHKLKQNGTDIPVLNDLIKQLQVSFKLIGMITWSIDIILDWRDSTLDGLRIIYCVLFDAVGNKTILRSHNALYALSRAAEIRARKEDNRTSFTLFSSMLSPSSDVNVSLSYTSTGSSPFSSVTDAASSLASASKPAISASNAVSWAHGGTSMGMEESTSEPPVESDKKSSVKNLLSSLLSSGGQASIPNPFPCDQHHLLPPSDFTPVVIHDQEPSSIIAYALSSADYENQLEELRHGKVPTKNVEEEEGERERTTGRVLSFLKGNREKSPMRTKKCDIESVKYTPQLDRDSVDEAEFSDSASKFYCRIYFAEQFKQLRLMIFPQGEERFIQSLSRCFTWMARGGKSGSSFCKTQDDRFILKQMSRYELQSFSEFAPGYFEYITEAHRRKQPIALAKILGVYRIGFHSIQTNASLKQDLLVMENLFFDKKITQIFDLKGSMRNRLVSTSGKRVEDLVLLDENLLKLSVDSPLYLRPHSKVVLNSAIMADTDFLSQHLVMDYSLLVGLDEDSKELVVGIIDYIRTFTWDKKLEFVVKTTYSHLGGQGKMPTVVSPELYRTRFLEAMNSYFLLVPDKWTGVILADQSIACPLE</sequence>
<dbReference type="GO" id="GO:0000285">
    <property type="term" value="F:1-phosphatidylinositol-3-phosphate 5-kinase activity"/>
    <property type="evidence" value="ECO:0007669"/>
    <property type="project" value="UniProtKB-EC"/>
</dbReference>
<keyword evidence="12" id="KW-0472">Membrane</keyword>
<dbReference type="GO" id="GO:0010008">
    <property type="term" value="C:endosome membrane"/>
    <property type="evidence" value="ECO:0007669"/>
    <property type="project" value="UniProtKB-SubCell"/>
</dbReference>
<feature type="domain" description="PIPK" evidence="19">
    <location>
        <begin position="1449"/>
        <end position="1771"/>
    </location>
</feature>
<keyword evidence="8 14" id="KW-0863">Zinc-finger</keyword>
<evidence type="ECO:0000256" key="4">
    <source>
        <dbReference type="ARBA" id="ARBA00022679"/>
    </source>
</evidence>
<dbReference type="GO" id="GO:0008270">
    <property type="term" value="F:zinc ion binding"/>
    <property type="evidence" value="ECO:0007669"/>
    <property type="project" value="UniProtKB-KW"/>
</dbReference>
<comment type="catalytic activity">
    <reaction evidence="13">
        <text>a 1,2-diacyl-sn-glycero-3-phospho-(1D-myo-inositol-3-phosphate) + ATP = a 1,2-diacyl-sn-glycero-3-phospho-(1D-myo-inositol-3,5-bisphosphate) + ADP + H(+)</text>
        <dbReference type="Rhea" id="RHEA:13609"/>
        <dbReference type="ChEBI" id="CHEBI:15378"/>
        <dbReference type="ChEBI" id="CHEBI:30616"/>
        <dbReference type="ChEBI" id="CHEBI:57923"/>
        <dbReference type="ChEBI" id="CHEBI:58088"/>
        <dbReference type="ChEBI" id="CHEBI:456216"/>
        <dbReference type="EC" id="2.7.1.150"/>
    </reaction>
    <physiologicalReaction direction="left-to-right" evidence="13">
        <dbReference type="Rhea" id="RHEA:13610"/>
    </physiologicalReaction>
</comment>
<feature type="domain" description="FYVE-type" evidence="17">
    <location>
        <begin position="129"/>
        <end position="184"/>
    </location>
</feature>
<dbReference type="STRING" id="283909.R7UIA9"/>
<keyword evidence="3" id="KW-0597">Phosphoprotein</keyword>
<dbReference type="CDD" id="cd03334">
    <property type="entry name" value="Fab1_TCP"/>
    <property type="match status" value="1"/>
</dbReference>
<evidence type="ECO:0000256" key="10">
    <source>
        <dbReference type="ARBA" id="ARBA00022833"/>
    </source>
</evidence>
<evidence type="ECO:0000256" key="13">
    <source>
        <dbReference type="ARBA" id="ARBA00052820"/>
    </source>
</evidence>
<keyword evidence="11 15" id="KW-0067">ATP-binding</keyword>
<dbReference type="EC" id="2.7.1.150" evidence="2"/>
<evidence type="ECO:0000256" key="16">
    <source>
        <dbReference type="SAM" id="MobiDB-lite"/>
    </source>
</evidence>
<dbReference type="PROSITE" id="PS50186">
    <property type="entry name" value="DEP"/>
    <property type="match status" value="1"/>
</dbReference>
<dbReference type="InterPro" id="IPR043548">
    <property type="entry name" value="PIKfyve"/>
</dbReference>
<dbReference type="SUPFAM" id="SSF46785">
    <property type="entry name" value="Winged helix' DNA-binding domain"/>
    <property type="match status" value="1"/>
</dbReference>
<keyword evidence="4 15" id="KW-0808">Transferase</keyword>
<evidence type="ECO:0000256" key="15">
    <source>
        <dbReference type="PROSITE-ProRule" id="PRU00781"/>
    </source>
</evidence>
<evidence type="ECO:0000259" key="18">
    <source>
        <dbReference type="PROSITE" id="PS50186"/>
    </source>
</evidence>
<dbReference type="CDD" id="cd15725">
    <property type="entry name" value="FYVE_PIKfyve_Fab1"/>
    <property type="match status" value="1"/>
</dbReference>
<proteinExistence type="predicted"/>
<dbReference type="PANTHER" id="PTHR46715">
    <property type="entry name" value="1-PHOSPHATIDYLINOSITOL 3-PHOSPHATE 5-KINASE"/>
    <property type="match status" value="1"/>
</dbReference>
<dbReference type="InterPro" id="IPR036390">
    <property type="entry name" value="WH_DNA-bd_sf"/>
</dbReference>
<dbReference type="InterPro" id="IPR002423">
    <property type="entry name" value="Cpn60/GroEL/TCP-1"/>
</dbReference>
<dbReference type="InterPro" id="IPR011011">
    <property type="entry name" value="Znf_FYVE_PHD"/>
</dbReference>
<dbReference type="EMBL" id="KB303586">
    <property type="protein sequence ID" value="ELU02982.1"/>
    <property type="molecule type" value="Genomic_DNA"/>
</dbReference>
<dbReference type="Gene3D" id="1.10.10.10">
    <property type="entry name" value="Winged helix-like DNA-binding domain superfamily/Winged helix DNA-binding domain"/>
    <property type="match status" value="1"/>
</dbReference>
<reference evidence="20 22" key="2">
    <citation type="journal article" date="2013" name="Nature">
        <title>Insights into bilaterian evolution from three spiralian genomes.</title>
        <authorList>
            <person name="Simakov O."/>
            <person name="Marletaz F."/>
            <person name="Cho S.J."/>
            <person name="Edsinger-Gonzales E."/>
            <person name="Havlak P."/>
            <person name="Hellsten U."/>
            <person name="Kuo D.H."/>
            <person name="Larsson T."/>
            <person name="Lv J."/>
            <person name="Arendt D."/>
            <person name="Savage R."/>
            <person name="Osoegawa K."/>
            <person name="de Jong P."/>
            <person name="Grimwood J."/>
            <person name="Chapman J.A."/>
            <person name="Shapiro H."/>
            <person name="Aerts A."/>
            <person name="Otillar R.P."/>
            <person name="Terry A.Y."/>
            <person name="Boore J.L."/>
            <person name="Grigoriev I.V."/>
            <person name="Lindberg D.R."/>
            <person name="Seaver E.C."/>
            <person name="Weisblat D.A."/>
            <person name="Putnam N.H."/>
            <person name="Rokhsar D.S."/>
        </authorList>
    </citation>
    <scope>NUCLEOTIDE SEQUENCE</scope>
    <source>
        <strain evidence="20 22">I ESC-2004</strain>
    </source>
</reference>
<dbReference type="CDD" id="cd17300">
    <property type="entry name" value="PIPKc_PIKfyve"/>
    <property type="match status" value="1"/>
</dbReference>
<evidence type="ECO:0000256" key="7">
    <source>
        <dbReference type="ARBA" id="ARBA00022753"/>
    </source>
</evidence>
<evidence type="ECO:0000256" key="5">
    <source>
        <dbReference type="ARBA" id="ARBA00022723"/>
    </source>
</evidence>
<protein>
    <recommendedName>
        <fullName evidence="2">1-phosphatidylinositol-3-phosphate 5-kinase</fullName>
        <ecNumber evidence="2">2.7.1.150</ecNumber>
    </recommendedName>
</protein>
<dbReference type="SUPFAM" id="SSF56104">
    <property type="entry name" value="SAICAR synthase-like"/>
    <property type="match status" value="1"/>
</dbReference>
<dbReference type="GO" id="GO:0035556">
    <property type="term" value="P:intracellular signal transduction"/>
    <property type="evidence" value="ECO:0007669"/>
    <property type="project" value="InterPro"/>
</dbReference>
<organism evidence="20">
    <name type="scientific">Capitella teleta</name>
    <name type="common">Polychaete worm</name>
    <dbReference type="NCBI Taxonomy" id="283909"/>
    <lineage>
        <taxon>Eukaryota</taxon>
        <taxon>Metazoa</taxon>
        <taxon>Spiralia</taxon>
        <taxon>Lophotrochozoa</taxon>
        <taxon>Annelida</taxon>
        <taxon>Polychaeta</taxon>
        <taxon>Sedentaria</taxon>
        <taxon>Scolecida</taxon>
        <taxon>Capitellidae</taxon>
        <taxon>Capitella</taxon>
    </lineage>
</organism>
<dbReference type="InterPro" id="IPR002498">
    <property type="entry name" value="PInositol-4-P-4/5-kinase_core"/>
</dbReference>
<dbReference type="Pfam" id="PF01504">
    <property type="entry name" value="PIP5K"/>
    <property type="match status" value="2"/>
</dbReference>
<evidence type="ECO:0000256" key="12">
    <source>
        <dbReference type="ARBA" id="ARBA00023136"/>
    </source>
</evidence>